<dbReference type="Pfam" id="PF08550">
    <property type="entry name" value="GATA_AreA"/>
    <property type="match status" value="1"/>
</dbReference>
<sequence>MYVVVVRLKDEDKIVDLPTMPRIASDDSSIRHGATRHVDYMTHDWKEEDIWGSWQYVVTRRILYSESSRLENALWRSWAKLKFCLSTITPGSLGWWKDCDITWLYGPLNSNSEHYPPTPPTAPPFRAQFFP</sequence>
<evidence type="ECO:0000313" key="2">
    <source>
        <dbReference type="EMBL" id="QSS64919.1"/>
    </source>
</evidence>
<gene>
    <name evidence="2" type="ORF">I7I51_01994</name>
</gene>
<dbReference type="OrthoDB" id="5563539at2759"/>
<name>A0A8A1MG63_AJECA</name>
<proteinExistence type="predicted"/>
<dbReference type="PANTHER" id="PTHR28051:SF1">
    <property type="entry name" value="PROTEIN MTL1-RELATED"/>
    <property type="match status" value="1"/>
</dbReference>
<dbReference type="Proteomes" id="UP000663671">
    <property type="component" value="Chromosome 1"/>
</dbReference>
<evidence type="ECO:0000259" key="1">
    <source>
        <dbReference type="Pfam" id="PF08550"/>
    </source>
</evidence>
<dbReference type="GO" id="GO:0042149">
    <property type="term" value="P:cellular response to glucose starvation"/>
    <property type="evidence" value="ECO:0007669"/>
    <property type="project" value="TreeGrafter"/>
</dbReference>
<protein>
    <submittedName>
        <fullName evidence="2">Protein phosphatase type 1 complex subunit Hex2/Reg1</fullName>
    </submittedName>
</protein>
<organism evidence="2 3">
    <name type="scientific">Ajellomyces capsulatus</name>
    <name type="common">Darling's disease fungus</name>
    <name type="synonym">Histoplasma capsulatum</name>
    <dbReference type="NCBI Taxonomy" id="5037"/>
    <lineage>
        <taxon>Eukaryota</taxon>
        <taxon>Fungi</taxon>
        <taxon>Dikarya</taxon>
        <taxon>Ascomycota</taxon>
        <taxon>Pezizomycotina</taxon>
        <taxon>Eurotiomycetes</taxon>
        <taxon>Eurotiomycetidae</taxon>
        <taxon>Onygenales</taxon>
        <taxon>Ajellomycetaceae</taxon>
        <taxon>Histoplasma</taxon>
    </lineage>
</organism>
<reference evidence="2" key="1">
    <citation type="submission" date="2021-01" db="EMBL/GenBank/DDBJ databases">
        <title>Chromosome-level genome assembly of a human fungal pathogen reveals clustering of transcriptionally co-regulated genes.</title>
        <authorList>
            <person name="Voorhies M."/>
            <person name="Cohen S."/>
            <person name="Shea T.P."/>
            <person name="Petrus S."/>
            <person name="Munoz J.F."/>
            <person name="Poplawski S."/>
            <person name="Goldman W.E."/>
            <person name="Michael T."/>
            <person name="Cuomo C.A."/>
            <person name="Sil A."/>
            <person name="Beyhan S."/>
        </authorList>
    </citation>
    <scope>NUCLEOTIDE SEQUENCE</scope>
    <source>
        <strain evidence="2">WU24</strain>
    </source>
</reference>
<dbReference type="VEuPathDB" id="FungiDB:I7I51_01994"/>
<dbReference type="InterPro" id="IPR013860">
    <property type="entry name" value="AreA_GATA"/>
</dbReference>
<dbReference type="AlphaFoldDB" id="A0A8A1MG63"/>
<dbReference type="GO" id="GO:0005773">
    <property type="term" value="C:vacuole"/>
    <property type="evidence" value="ECO:0007669"/>
    <property type="project" value="GOC"/>
</dbReference>
<feature type="domain" description="Nitrogen regulatory protein areA GATA-like" evidence="1">
    <location>
        <begin position="53"/>
        <end position="80"/>
    </location>
</feature>
<evidence type="ECO:0000313" key="3">
    <source>
        <dbReference type="Proteomes" id="UP000663671"/>
    </source>
</evidence>
<dbReference type="InterPro" id="IPR052292">
    <property type="entry name" value="Glucose_repression_reg"/>
</dbReference>
<dbReference type="GO" id="GO:0007039">
    <property type="term" value="P:protein catabolic process in the vacuole"/>
    <property type="evidence" value="ECO:0007669"/>
    <property type="project" value="TreeGrafter"/>
</dbReference>
<dbReference type="EMBL" id="CP069114">
    <property type="protein sequence ID" value="QSS64919.1"/>
    <property type="molecule type" value="Genomic_DNA"/>
</dbReference>
<dbReference type="PANTHER" id="PTHR28051">
    <property type="entry name" value="PROTEIN MTL1-RELATED"/>
    <property type="match status" value="1"/>
</dbReference>
<accession>A0A8A1MG63</accession>